<evidence type="ECO:0000313" key="2">
    <source>
        <dbReference type="Proteomes" id="UP000285844"/>
    </source>
</evidence>
<evidence type="ECO:0008006" key="3">
    <source>
        <dbReference type="Google" id="ProtNLM"/>
    </source>
</evidence>
<dbReference type="RefSeq" id="WP_118362823.1">
    <property type="nucleotide sequence ID" value="NZ_QSHM01000010.1"/>
</dbReference>
<dbReference type="AlphaFoldDB" id="A0A413YU56"/>
<protein>
    <recommendedName>
        <fullName evidence="3">Prophage tail endopeptidase domain-containing protein</fullName>
    </recommendedName>
</protein>
<sequence>MYNNVSEQFATTIRSPSRTFNLRLKINGKWIDAGFKKMSYETASTSDEGIQIGSAVAAKIELTVKRINELFENTEIPIEIGLKLPSGKYEYIPLGFFTAEHPTLDQATTTFTAYDRMMKTTGVYVSELTYPASAESVLKEISTGCDVPCNVSGLNGITIDTAPVGYTYREVIGYIASLAGGFACVDRTGTIVIKWYEDNDYTINESRIMTFEKNESDYHLDYLTCNVDSNTSFTAGSGTLGIIFDNPLMTEEKLNSVYKKVREFAYRGASLKTLGDIRLDPWDIVTVEELGETYKVPIMNITQEYDGGLAMTITAYGKTETETETDYKGPSTKLAERTYAEMMLTKELVSKKVDAEWVKANTVTAETIVSVNNELQNIKNNYLKSNEADIKFATIEEEKVIKSDIEQLNVKYEKVGILDGDVAGIKTLMFGSSTGESITTDFANSVVSMIGTAQIKDSMIDSLDAKKIKALDIDTTDVAVHSKDGLSRWSDNTIQISDSKRVRVQIGKDTSGDYNMYVWDVKGNLMFDALGLTEQGVQREIIRNDMVKENANISAGKLDIASLFSVINDDGTHTLKSNKIYLDDAAQTLNVLLQDIRTGSGKDYSEWGSLLKQSDDFITQKLWWTENIDGTSVKEKFSNVNQTLQEYSVSLSNMAKYDDEIYLISYVPTKDNYPAWDWGVPVYPADTQFPREETWQYNDTEWDKYIGKVAYWENEGRAWRFIRNEDGSHGWKDIPNSETAYMLKQNSALRINLDSISSSLSLTQQDLKGNYSTTTQMNNAITQAITKESNSIKLEVSGTYATKNDINNLQIGGVNRFIKSTVTPNKYITATGIITDGGNYWDLTDYIDVSKWKNYVASGWTNLGNAPATCFYDSNKKFISGVADKSTGVRGSLPVPSNAAYMRFSFAHVDTNKLKIEKGTKATDYSPAPEDIDVKFNNYATTASLEAYIKKDPTTGELKSAIEAIADDITLNASGTINISGNKSVNINGNLFTLTSTNTTISADGSIDCKKLKAVNADLEGTFKNVNVTEEGITMTTTLIGGEYLMKSSTGAYLKIQGHFINLSNEDGTRNAVSIRRDGIYVDDYYYIRSGDAYYNLMDWIRHSETAGTVDISGNNCYIEGYYYIRHHGEWWKLEDYVKDIANN</sequence>
<name>A0A413YU56_9FIRM</name>
<dbReference type="EMBL" id="QSHM01000010">
    <property type="protein sequence ID" value="RHC12595.1"/>
    <property type="molecule type" value="Genomic_DNA"/>
</dbReference>
<proteinExistence type="predicted"/>
<comment type="caution">
    <text evidence="1">The sequence shown here is derived from an EMBL/GenBank/DDBJ whole genome shotgun (WGS) entry which is preliminary data.</text>
</comment>
<accession>A0A413YU56</accession>
<reference evidence="1 2" key="1">
    <citation type="submission" date="2018-08" db="EMBL/GenBank/DDBJ databases">
        <title>A genome reference for cultivated species of the human gut microbiota.</title>
        <authorList>
            <person name="Zou Y."/>
            <person name="Xue W."/>
            <person name="Luo G."/>
        </authorList>
    </citation>
    <scope>NUCLEOTIDE SEQUENCE [LARGE SCALE GENOMIC DNA]</scope>
    <source>
        <strain evidence="1 2">AM37-3BH</strain>
    </source>
</reference>
<organism evidence="1 2">
    <name type="scientific">Lachnospira eligens</name>
    <dbReference type="NCBI Taxonomy" id="39485"/>
    <lineage>
        <taxon>Bacteria</taxon>
        <taxon>Bacillati</taxon>
        <taxon>Bacillota</taxon>
        <taxon>Clostridia</taxon>
        <taxon>Lachnospirales</taxon>
        <taxon>Lachnospiraceae</taxon>
        <taxon>Lachnospira</taxon>
    </lineage>
</organism>
<dbReference type="Proteomes" id="UP000285844">
    <property type="component" value="Unassembled WGS sequence"/>
</dbReference>
<evidence type="ECO:0000313" key="1">
    <source>
        <dbReference type="EMBL" id="RHC12595.1"/>
    </source>
</evidence>
<gene>
    <name evidence="1" type="ORF">DW858_09515</name>
</gene>